<dbReference type="Gene3D" id="2.60.40.10">
    <property type="entry name" value="Immunoglobulins"/>
    <property type="match status" value="1"/>
</dbReference>
<dbReference type="Gene3D" id="3.90.245.10">
    <property type="entry name" value="Ribonucleoside hydrolase-like"/>
    <property type="match status" value="1"/>
</dbReference>
<dbReference type="AlphaFoldDB" id="A0A5M3YMR9"/>
<dbReference type="InterPro" id="IPR013783">
    <property type="entry name" value="Ig-like_fold"/>
</dbReference>
<dbReference type="VEuPathDB" id="FungiDB:ATEG_01765"/>
<dbReference type="InterPro" id="IPR036452">
    <property type="entry name" value="Ribo_hydro-like"/>
</dbReference>
<gene>
    <name evidence="3" type="ORF">ATEIFO6365_0001099200</name>
</gene>
<proteinExistence type="predicted"/>
<feature type="domain" description="Cellulose-binding Sde182 nucleoside hydrolase-like" evidence="1">
    <location>
        <begin position="30"/>
        <end position="299"/>
    </location>
</feature>
<protein>
    <submittedName>
        <fullName evidence="3">Cellulose-binding protein</fullName>
    </submittedName>
</protein>
<evidence type="ECO:0000313" key="3">
    <source>
        <dbReference type="EMBL" id="GFF12768.1"/>
    </source>
</evidence>
<dbReference type="Proteomes" id="UP000452235">
    <property type="component" value="Unassembled WGS sequence"/>
</dbReference>
<dbReference type="GO" id="GO:0016799">
    <property type="term" value="F:hydrolase activity, hydrolyzing N-glycosyl compounds"/>
    <property type="evidence" value="ECO:0007669"/>
    <property type="project" value="InterPro"/>
</dbReference>
<dbReference type="EMBL" id="BLJY01000001">
    <property type="protein sequence ID" value="GFF12768.1"/>
    <property type="molecule type" value="Genomic_DNA"/>
</dbReference>
<sequence>MKSIVSLLLCAFGLHIALASALQSFPTKPRVFILSDISNEPDDAESLVRYLVYSNQFHTEGIVAVTSTWLRDEVHPEDMRKIINAYGEVVDNLNHHAPDDSPYPSAEYLLSVLRHGPAKYGMSAVGGNNTLSSGAQLLVERLEAPSDQPLWVLAWGGTNVLAQALDHIHREHTPAQATALRARLRVYTISDQDDTGAWIRHRHPDIFYIASVHGWNQYGLAAWTGISGEHYYGFDAGGPDDTTLTRDWIREHIQIGPLGAVYPDYKYIVEGDTPSFLYLVQNGLGVPEHPEYGSWGGRYKLVTPSPNGLDFRHYADAGDKVVGDGNRTYFSNQATIWRWRNAYQNDFAARMQWSLPAVVGKGNHHVEIVVNGSAGLEPMTVKATAGSTVVLDAGETRDPDGDAMRFGWFHYREPSSDDWNAASVVPLLGLSPFGTSGEKVRVHIPSAEEVCDGGECLLLHLILAVTDAGSPPLTMYRRVLVQVEQS</sequence>
<dbReference type="Pfam" id="PF07632">
    <property type="entry name" value="Sde182_NH-like"/>
    <property type="match status" value="1"/>
</dbReference>
<evidence type="ECO:0000259" key="2">
    <source>
        <dbReference type="Pfam" id="PF21027"/>
    </source>
</evidence>
<accession>A0A5M3YMR9</accession>
<evidence type="ECO:0000313" key="4">
    <source>
        <dbReference type="Proteomes" id="UP000452235"/>
    </source>
</evidence>
<comment type="caution">
    <text evidence="3">The sequence shown here is derived from an EMBL/GenBank/DDBJ whole genome shotgun (WGS) entry which is preliminary data.</text>
</comment>
<dbReference type="InterPro" id="IPR011483">
    <property type="entry name" value="Sde182_NH-like"/>
</dbReference>
<keyword evidence="4" id="KW-1185">Reference proteome</keyword>
<evidence type="ECO:0000259" key="1">
    <source>
        <dbReference type="Pfam" id="PF07632"/>
    </source>
</evidence>
<dbReference type="OrthoDB" id="3592035at2759"/>
<feature type="domain" description="Cellulose-binding Sde182 C-terminal" evidence="2">
    <location>
        <begin position="388"/>
        <end position="483"/>
    </location>
</feature>
<organism evidence="3 4">
    <name type="scientific">Aspergillus terreus</name>
    <dbReference type="NCBI Taxonomy" id="33178"/>
    <lineage>
        <taxon>Eukaryota</taxon>
        <taxon>Fungi</taxon>
        <taxon>Dikarya</taxon>
        <taxon>Ascomycota</taxon>
        <taxon>Pezizomycotina</taxon>
        <taxon>Eurotiomycetes</taxon>
        <taxon>Eurotiomycetidae</taxon>
        <taxon>Eurotiales</taxon>
        <taxon>Aspergillaceae</taxon>
        <taxon>Aspergillus</taxon>
        <taxon>Aspergillus subgen. Circumdati</taxon>
    </lineage>
</organism>
<name>A0A5M3YMR9_ASPTE</name>
<dbReference type="InterPro" id="IPR048527">
    <property type="entry name" value="Sde182_C"/>
</dbReference>
<dbReference type="Pfam" id="PF21027">
    <property type="entry name" value="Sde0182_C"/>
    <property type="match status" value="1"/>
</dbReference>
<reference evidence="3 4" key="1">
    <citation type="submission" date="2020-01" db="EMBL/GenBank/DDBJ databases">
        <title>Aspergillus terreus IFO 6365 whole genome shotgun sequence.</title>
        <authorList>
            <person name="Kanamasa S."/>
            <person name="Takahashi H."/>
        </authorList>
    </citation>
    <scope>NUCLEOTIDE SEQUENCE [LARGE SCALE GENOMIC DNA]</scope>
    <source>
        <strain evidence="3 4">IFO 6365</strain>
    </source>
</reference>